<name>A0A9Q0KPH5_9MAGN</name>
<sequence length="127" mass="14452">MPFPHSSIFTALLSSIFTAFCSKNLQHSPVRKIYPKNSSTVPRSTYADTERQETLNRRLQSLKNLVPSYSHRWLSIFGDWIPTINPKPSLVVPPGLMDAITELFPNAFHENCCGHLYANFKLKFLGL</sequence>
<feature type="signal peptide" evidence="1">
    <location>
        <begin position="1"/>
        <end position="21"/>
    </location>
</feature>
<reference evidence="2" key="1">
    <citation type="journal article" date="2023" name="Plant J.">
        <title>The genome of the king protea, Protea cynaroides.</title>
        <authorList>
            <person name="Chang J."/>
            <person name="Duong T.A."/>
            <person name="Schoeman C."/>
            <person name="Ma X."/>
            <person name="Roodt D."/>
            <person name="Barker N."/>
            <person name="Li Z."/>
            <person name="Van de Peer Y."/>
            <person name="Mizrachi E."/>
        </authorList>
    </citation>
    <scope>NUCLEOTIDE SEQUENCE</scope>
    <source>
        <tissue evidence="2">Young leaves</tissue>
    </source>
</reference>
<evidence type="ECO:0000313" key="3">
    <source>
        <dbReference type="Proteomes" id="UP001141806"/>
    </source>
</evidence>
<protein>
    <submittedName>
        <fullName evidence="2">Uncharacterized protein</fullName>
    </submittedName>
</protein>
<gene>
    <name evidence="2" type="ORF">NE237_007444</name>
</gene>
<keyword evidence="3" id="KW-1185">Reference proteome</keyword>
<feature type="chain" id="PRO_5040232677" evidence="1">
    <location>
        <begin position="22"/>
        <end position="127"/>
    </location>
</feature>
<dbReference type="Proteomes" id="UP001141806">
    <property type="component" value="Unassembled WGS sequence"/>
</dbReference>
<organism evidence="2 3">
    <name type="scientific">Protea cynaroides</name>
    <dbReference type="NCBI Taxonomy" id="273540"/>
    <lineage>
        <taxon>Eukaryota</taxon>
        <taxon>Viridiplantae</taxon>
        <taxon>Streptophyta</taxon>
        <taxon>Embryophyta</taxon>
        <taxon>Tracheophyta</taxon>
        <taxon>Spermatophyta</taxon>
        <taxon>Magnoliopsida</taxon>
        <taxon>Proteales</taxon>
        <taxon>Proteaceae</taxon>
        <taxon>Protea</taxon>
    </lineage>
</organism>
<accession>A0A9Q0KPH5</accession>
<comment type="caution">
    <text evidence="2">The sequence shown here is derived from an EMBL/GenBank/DDBJ whole genome shotgun (WGS) entry which is preliminary data.</text>
</comment>
<evidence type="ECO:0000313" key="2">
    <source>
        <dbReference type="EMBL" id="KAJ4974270.1"/>
    </source>
</evidence>
<dbReference type="EMBL" id="JAMYWD010000004">
    <property type="protein sequence ID" value="KAJ4974270.1"/>
    <property type="molecule type" value="Genomic_DNA"/>
</dbReference>
<proteinExistence type="predicted"/>
<keyword evidence="1" id="KW-0732">Signal</keyword>
<dbReference type="AlphaFoldDB" id="A0A9Q0KPH5"/>
<evidence type="ECO:0000256" key="1">
    <source>
        <dbReference type="SAM" id="SignalP"/>
    </source>
</evidence>